<name>A0A1E3NLC9_9ASCO</name>
<organism evidence="2 3">
    <name type="scientific">Pichia membranifaciens NRRL Y-2026</name>
    <dbReference type="NCBI Taxonomy" id="763406"/>
    <lineage>
        <taxon>Eukaryota</taxon>
        <taxon>Fungi</taxon>
        <taxon>Dikarya</taxon>
        <taxon>Ascomycota</taxon>
        <taxon>Saccharomycotina</taxon>
        <taxon>Pichiomycetes</taxon>
        <taxon>Pichiales</taxon>
        <taxon>Pichiaceae</taxon>
        <taxon>Pichia</taxon>
    </lineage>
</organism>
<accession>A0A1E3NLC9</accession>
<dbReference type="InterPro" id="IPR037365">
    <property type="entry name" value="Slowmo/Ups"/>
</dbReference>
<feature type="domain" description="PRELI/MSF1" evidence="1">
    <location>
        <begin position="1"/>
        <end position="169"/>
    </location>
</feature>
<dbReference type="AlphaFoldDB" id="A0A1E3NLC9"/>
<evidence type="ECO:0000313" key="2">
    <source>
        <dbReference type="EMBL" id="ODQ46934.1"/>
    </source>
</evidence>
<evidence type="ECO:0000259" key="1">
    <source>
        <dbReference type="PROSITE" id="PS50904"/>
    </source>
</evidence>
<feature type="non-terminal residue" evidence="2">
    <location>
        <position position="169"/>
    </location>
</feature>
<dbReference type="RefSeq" id="XP_019018047.1">
    <property type="nucleotide sequence ID" value="XM_019162201.1"/>
</dbReference>
<sequence length="169" mass="19502">MKEFSATQYFDYPWAYVSAANWRKYPNEVSTHVVAVDVLRREFDAEKQTLKSERLITCRQPIPKWLKAFVGGAETSYVREVSVVDRLGQTLTLRSVNLTMARILKVYETVTYSPDPRDPQHSTRFDQVARFKSSAGWKRVESQVESWAVERFSQNASKGKLGFDSILKL</sequence>
<dbReference type="InterPro" id="IPR006797">
    <property type="entry name" value="PRELI/MSF1_dom"/>
</dbReference>
<reference evidence="2 3" key="1">
    <citation type="journal article" date="2016" name="Proc. Natl. Acad. Sci. U.S.A.">
        <title>Comparative genomics of biotechnologically important yeasts.</title>
        <authorList>
            <person name="Riley R."/>
            <person name="Haridas S."/>
            <person name="Wolfe K.H."/>
            <person name="Lopes M.R."/>
            <person name="Hittinger C.T."/>
            <person name="Goeker M."/>
            <person name="Salamov A.A."/>
            <person name="Wisecaver J.H."/>
            <person name="Long T.M."/>
            <person name="Calvey C.H."/>
            <person name="Aerts A.L."/>
            <person name="Barry K.W."/>
            <person name="Choi C."/>
            <person name="Clum A."/>
            <person name="Coughlan A.Y."/>
            <person name="Deshpande S."/>
            <person name="Douglass A.P."/>
            <person name="Hanson S.J."/>
            <person name="Klenk H.-P."/>
            <person name="LaButti K.M."/>
            <person name="Lapidus A."/>
            <person name="Lindquist E.A."/>
            <person name="Lipzen A.M."/>
            <person name="Meier-Kolthoff J.P."/>
            <person name="Ohm R.A."/>
            <person name="Otillar R.P."/>
            <person name="Pangilinan J.L."/>
            <person name="Peng Y."/>
            <person name="Rokas A."/>
            <person name="Rosa C.A."/>
            <person name="Scheuner C."/>
            <person name="Sibirny A.A."/>
            <person name="Slot J.C."/>
            <person name="Stielow J.B."/>
            <person name="Sun H."/>
            <person name="Kurtzman C.P."/>
            <person name="Blackwell M."/>
            <person name="Grigoriev I.V."/>
            <person name="Jeffries T.W."/>
        </authorList>
    </citation>
    <scope>NUCLEOTIDE SEQUENCE [LARGE SCALE GENOMIC DNA]</scope>
    <source>
        <strain evidence="2 3">NRRL Y-2026</strain>
    </source>
</reference>
<gene>
    <name evidence="2" type="ORF">PICMEDRAFT_21433</name>
</gene>
<proteinExistence type="predicted"/>
<dbReference type="Proteomes" id="UP000094455">
    <property type="component" value="Unassembled WGS sequence"/>
</dbReference>
<protein>
    <recommendedName>
        <fullName evidence="1">PRELI/MSF1 domain-containing protein</fullName>
    </recommendedName>
</protein>
<dbReference type="GO" id="GO:0005758">
    <property type="term" value="C:mitochondrial intermembrane space"/>
    <property type="evidence" value="ECO:0007669"/>
    <property type="project" value="InterPro"/>
</dbReference>
<dbReference type="Pfam" id="PF04707">
    <property type="entry name" value="PRELI"/>
    <property type="match status" value="1"/>
</dbReference>
<dbReference type="PROSITE" id="PS50904">
    <property type="entry name" value="PRELI_MSF1"/>
    <property type="match status" value="1"/>
</dbReference>
<keyword evidence="3" id="KW-1185">Reference proteome</keyword>
<evidence type="ECO:0000313" key="3">
    <source>
        <dbReference type="Proteomes" id="UP000094455"/>
    </source>
</evidence>
<dbReference type="STRING" id="763406.A0A1E3NLC9"/>
<dbReference type="GeneID" id="30178888"/>
<dbReference type="EMBL" id="KV454003">
    <property type="protein sequence ID" value="ODQ46934.1"/>
    <property type="molecule type" value="Genomic_DNA"/>
</dbReference>
<dbReference type="PANTHER" id="PTHR11158">
    <property type="entry name" value="MSF1/PX19 RELATED"/>
    <property type="match status" value="1"/>
</dbReference>
<dbReference type="OrthoDB" id="407630at2759"/>